<keyword evidence="3" id="KW-1185">Reference proteome</keyword>
<proteinExistence type="predicted"/>
<evidence type="ECO:0000313" key="2">
    <source>
        <dbReference type="EMBL" id="PMD61119.1"/>
    </source>
</evidence>
<feature type="domain" description="SGNH hydrolase-type esterase" evidence="1">
    <location>
        <begin position="92"/>
        <end position="254"/>
    </location>
</feature>
<gene>
    <name evidence="2" type="ORF">K444DRAFT_611388</name>
</gene>
<dbReference type="InterPro" id="IPR013830">
    <property type="entry name" value="SGNH_hydro"/>
</dbReference>
<dbReference type="InParanoid" id="A0A2J6TDP9"/>
<dbReference type="Gene3D" id="3.40.50.1110">
    <property type="entry name" value="SGNH hydrolase"/>
    <property type="match status" value="1"/>
</dbReference>
<name>A0A2J6TDP9_9HELO</name>
<reference evidence="2 3" key="1">
    <citation type="submission" date="2016-04" db="EMBL/GenBank/DDBJ databases">
        <title>A degradative enzymes factory behind the ericoid mycorrhizal symbiosis.</title>
        <authorList>
            <consortium name="DOE Joint Genome Institute"/>
            <person name="Martino E."/>
            <person name="Morin E."/>
            <person name="Grelet G."/>
            <person name="Kuo A."/>
            <person name="Kohler A."/>
            <person name="Daghino S."/>
            <person name="Barry K."/>
            <person name="Choi C."/>
            <person name="Cichocki N."/>
            <person name="Clum A."/>
            <person name="Copeland A."/>
            <person name="Hainaut M."/>
            <person name="Haridas S."/>
            <person name="Labutti K."/>
            <person name="Lindquist E."/>
            <person name="Lipzen A."/>
            <person name="Khouja H.-R."/>
            <person name="Murat C."/>
            <person name="Ohm R."/>
            <person name="Olson A."/>
            <person name="Spatafora J."/>
            <person name="Veneault-Fourrey C."/>
            <person name="Henrissat B."/>
            <person name="Grigoriev I."/>
            <person name="Martin F."/>
            <person name="Perotto S."/>
        </authorList>
    </citation>
    <scope>NUCLEOTIDE SEQUENCE [LARGE SCALE GENOMIC DNA]</scope>
    <source>
        <strain evidence="2 3">E</strain>
    </source>
</reference>
<evidence type="ECO:0000313" key="3">
    <source>
        <dbReference type="Proteomes" id="UP000235371"/>
    </source>
</evidence>
<evidence type="ECO:0000259" key="1">
    <source>
        <dbReference type="Pfam" id="PF13472"/>
    </source>
</evidence>
<dbReference type="RefSeq" id="XP_024738023.1">
    <property type="nucleotide sequence ID" value="XM_024879930.1"/>
</dbReference>
<keyword evidence="2" id="KW-0378">Hydrolase</keyword>
<sequence>MTYQMKLSEGRIPENQGLSKTEFKKLLQAEMKFKTRSHNTYHNTHAPELKNRQAQLLKDSAPNIASIGSSSVEKIQTPSPTNVPAAIDTVLIGDSMLERLKTTSAHTQIAHLPSSFNAGVGGDKIENVLYRLDLGMMDLLEEWNVKVWVVMVGTNNLKKTHHLLPVEVQSYRLLLQSLLSISPRSQIIACELFKRKDVGDQYVEESNELLRGMLNDFDKNLGIGQRIHWMEAPLGITKEHLVDHVHLNEEGYRIWDQTLYVKLQELLGKLDTSE</sequence>
<dbReference type="AlphaFoldDB" id="A0A2J6TDP9"/>
<dbReference type="EMBL" id="KZ613786">
    <property type="protein sequence ID" value="PMD61119.1"/>
    <property type="molecule type" value="Genomic_DNA"/>
</dbReference>
<dbReference type="SUPFAM" id="SSF52266">
    <property type="entry name" value="SGNH hydrolase"/>
    <property type="match status" value="1"/>
</dbReference>
<dbReference type="Pfam" id="PF13472">
    <property type="entry name" value="Lipase_GDSL_2"/>
    <property type="match status" value="1"/>
</dbReference>
<dbReference type="InterPro" id="IPR036514">
    <property type="entry name" value="SGNH_hydro_sf"/>
</dbReference>
<dbReference type="STRING" id="1095630.A0A2J6TDP9"/>
<organism evidence="2 3">
    <name type="scientific">Hyaloscypha bicolor E</name>
    <dbReference type="NCBI Taxonomy" id="1095630"/>
    <lineage>
        <taxon>Eukaryota</taxon>
        <taxon>Fungi</taxon>
        <taxon>Dikarya</taxon>
        <taxon>Ascomycota</taxon>
        <taxon>Pezizomycotina</taxon>
        <taxon>Leotiomycetes</taxon>
        <taxon>Helotiales</taxon>
        <taxon>Hyaloscyphaceae</taxon>
        <taxon>Hyaloscypha</taxon>
        <taxon>Hyaloscypha bicolor</taxon>
    </lineage>
</organism>
<protein>
    <submittedName>
        <fullName evidence="2">SGNH hydrolase</fullName>
    </submittedName>
</protein>
<accession>A0A2J6TDP9</accession>
<dbReference type="OrthoDB" id="505607at2759"/>
<dbReference type="Proteomes" id="UP000235371">
    <property type="component" value="Unassembled WGS sequence"/>
</dbReference>
<dbReference type="GeneID" id="36588007"/>
<dbReference type="GO" id="GO:0016787">
    <property type="term" value="F:hydrolase activity"/>
    <property type="evidence" value="ECO:0007669"/>
    <property type="project" value="UniProtKB-KW"/>
</dbReference>